<dbReference type="CDD" id="cd22836">
    <property type="entry name" value="Gal_Rha_Lectin_RBL_rpt2"/>
    <property type="match status" value="1"/>
</dbReference>
<dbReference type="Pfam" id="PF02140">
    <property type="entry name" value="SUEL_Lectin"/>
    <property type="match status" value="5"/>
</dbReference>
<reference evidence="6" key="1">
    <citation type="submission" date="2020-10" db="EMBL/GenBank/DDBJ databases">
        <title>Chromosome-scale genome assembly of the Allis shad, Alosa alosa.</title>
        <authorList>
            <person name="Margot Z."/>
            <person name="Christophe K."/>
            <person name="Cabau C."/>
            <person name="Louis A."/>
            <person name="Berthelot C."/>
            <person name="Parey E."/>
            <person name="Roest Crollius H."/>
            <person name="Montfort J."/>
            <person name="Robinson-Rechavi M."/>
            <person name="Bucao C."/>
            <person name="Bouchez O."/>
            <person name="Gislard M."/>
            <person name="Lluch J."/>
            <person name="Milhes M."/>
            <person name="Lampietro C."/>
            <person name="Lopez Roques C."/>
            <person name="Donnadieu C."/>
            <person name="Braasch I."/>
            <person name="Desvignes T."/>
            <person name="Postlethwait J."/>
            <person name="Bobe J."/>
            <person name="Guiguen Y."/>
        </authorList>
    </citation>
    <scope>NUCLEOTIDE SEQUENCE</scope>
    <source>
        <strain evidence="6">M-15738</strain>
        <tissue evidence="6">Blood</tissue>
    </source>
</reference>
<keyword evidence="3" id="KW-0677">Repeat</keyword>
<keyword evidence="4" id="KW-0732">Signal</keyword>
<dbReference type="FunFam" id="2.60.120.740:FF:000003">
    <property type="entry name" value="Protein eva-1 homolog C"/>
    <property type="match status" value="2"/>
</dbReference>
<comment type="caution">
    <text evidence="6">The sequence shown here is derived from an EMBL/GenBank/DDBJ whole genome shotgun (WGS) entry which is preliminary data.</text>
</comment>
<dbReference type="AlphaFoldDB" id="A0AAV6HBC1"/>
<accession>A0AAV6HBC1</accession>
<dbReference type="PROSITE" id="PS51257">
    <property type="entry name" value="PROKAR_LIPOPROTEIN"/>
    <property type="match status" value="1"/>
</dbReference>
<protein>
    <recommendedName>
        <fullName evidence="5">SUEL-type lectin domain-containing protein</fullName>
    </recommendedName>
</protein>
<feature type="domain" description="SUEL-type lectin" evidence="5">
    <location>
        <begin position="118"/>
        <end position="217"/>
    </location>
</feature>
<keyword evidence="1" id="KW-0348">Hemagglutinin</keyword>
<feature type="domain" description="SUEL-type lectin" evidence="5">
    <location>
        <begin position="215"/>
        <end position="314"/>
    </location>
</feature>
<dbReference type="GO" id="GO:0030246">
    <property type="term" value="F:carbohydrate binding"/>
    <property type="evidence" value="ECO:0007669"/>
    <property type="project" value="UniProtKB-KW"/>
</dbReference>
<dbReference type="EMBL" id="JADWDJ010000003">
    <property type="protein sequence ID" value="KAG5282847.1"/>
    <property type="molecule type" value="Genomic_DNA"/>
</dbReference>
<feature type="signal peptide" evidence="4">
    <location>
        <begin position="1"/>
        <end position="23"/>
    </location>
</feature>
<proteinExistence type="predicted"/>
<dbReference type="InterPro" id="IPR000922">
    <property type="entry name" value="Lectin_gal-bd_dom"/>
</dbReference>
<feature type="chain" id="PRO_5043809258" description="SUEL-type lectin domain-containing protein" evidence="4">
    <location>
        <begin position="24"/>
        <end position="515"/>
    </location>
</feature>
<evidence type="ECO:0000256" key="2">
    <source>
        <dbReference type="ARBA" id="ARBA00022734"/>
    </source>
</evidence>
<dbReference type="PROSITE" id="PS50228">
    <property type="entry name" value="SUEL_LECTIN"/>
    <property type="match status" value="5"/>
</dbReference>
<evidence type="ECO:0000259" key="5">
    <source>
        <dbReference type="PROSITE" id="PS50228"/>
    </source>
</evidence>
<dbReference type="FunFam" id="2.60.120.740:FF:000001">
    <property type="entry name" value="Adhesion G protein-coupled receptor L2"/>
    <property type="match status" value="2"/>
</dbReference>
<evidence type="ECO:0000256" key="1">
    <source>
        <dbReference type="ARBA" id="ARBA00022546"/>
    </source>
</evidence>
<dbReference type="Gene3D" id="2.60.120.740">
    <property type="match status" value="5"/>
</dbReference>
<gene>
    <name evidence="6" type="ORF">AALO_G00035310</name>
</gene>
<evidence type="ECO:0000256" key="3">
    <source>
        <dbReference type="ARBA" id="ARBA00022737"/>
    </source>
</evidence>
<evidence type="ECO:0000313" key="7">
    <source>
        <dbReference type="Proteomes" id="UP000823561"/>
    </source>
</evidence>
<feature type="domain" description="SUEL-type lectin" evidence="5">
    <location>
        <begin position="418"/>
        <end position="510"/>
    </location>
</feature>
<evidence type="ECO:0000256" key="4">
    <source>
        <dbReference type="SAM" id="SignalP"/>
    </source>
</evidence>
<evidence type="ECO:0000313" key="6">
    <source>
        <dbReference type="EMBL" id="KAG5282847.1"/>
    </source>
</evidence>
<dbReference type="InterPro" id="IPR043159">
    <property type="entry name" value="Lectin_gal-bd_sf"/>
</dbReference>
<sequence>MESAIKLTLISLVICACSVGTKAKYTQGCEDRYTSLDCGSDLIDVQLASYGRTDRITCSDGRSCHELSNTSCSAPSSLSEVKKRCDGRMTCMVKASSLIFSDPCAGISKYLEVLYRCVSPEERTSQTCEGGEGKLECGSNVIHIHDASYGRTDETTCSSGRPAHQLSNTNCYAPTTLPIIRERCEGRSTCTVHSSNHIFTDPCFGTYKYLHISYSCVPPKSSQTCEGHHSSLECGSKVIQIQAANYGRTDGTTCADGTNPSQVNNTSCFSTNTLSDMRQMCQGKSSCEVRATNAELSNPCPGTHKYLNISYSCTSNSSQICEGDAMRINCGSNHFIKIHEANYGRTDVTICSQEHPAHRISNTTCYSPNALSVVRNSCEGEVRCTITVSNSIFSNPCPGTHKYLDVTYSCVPPISSQTCEGNSTILDCGPNVISIHTANYGRTNRDICSAGQPVEAVSNTNCRTSRTRPKLQDMCDGKPTCKVTASSSTFFTPRNCEDTYKYLDLSYSCKAPSSP</sequence>
<name>A0AAV6HBC1_9TELE</name>
<feature type="domain" description="SUEL-type lectin" evidence="5">
    <location>
        <begin position="28"/>
        <end position="118"/>
    </location>
</feature>
<feature type="domain" description="SUEL-type lectin" evidence="5">
    <location>
        <begin position="320"/>
        <end position="411"/>
    </location>
</feature>
<dbReference type="Proteomes" id="UP000823561">
    <property type="component" value="Chromosome 3"/>
</dbReference>
<organism evidence="6 7">
    <name type="scientific">Alosa alosa</name>
    <name type="common">allis shad</name>
    <dbReference type="NCBI Taxonomy" id="278164"/>
    <lineage>
        <taxon>Eukaryota</taxon>
        <taxon>Metazoa</taxon>
        <taxon>Chordata</taxon>
        <taxon>Craniata</taxon>
        <taxon>Vertebrata</taxon>
        <taxon>Euteleostomi</taxon>
        <taxon>Actinopterygii</taxon>
        <taxon>Neopterygii</taxon>
        <taxon>Teleostei</taxon>
        <taxon>Clupei</taxon>
        <taxon>Clupeiformes</taxon>
        <taxon>Clupeoidei</taxon>
        <taxon>Clupeidae</taxon>
        <taxon>Alosa</taxon>
    </lineage>
</organism>
<dbReference type="PANTHER" id="PTHR46780">
    <property type="entry name" value="PROTEIN EVA-1"/>
    <property type="match status" value="1"/>
</dbReference>
<keyword evidence="7" id="KW-1185">Reference proteome</keyword>
<keyword evidence="2" id="KW-0430">Lectin</keyword>